<evidence type="ECO:0000256" key="5">
    <source>
        <dbReference type="ARBA" id="ARBA00022729"/>
    </source>
</evidence>
<comment type="similarity">
    <text evidence="3">Belongs to the RxLR effector family.</text>
</comment>
<evidence type="ECO:0000256" key="2">
    <source>
        <dbReference type="ARBA" id="ARBA00004613"/>
    </source>
</evidence>
<feature type="signal peptide" evidence="7">
    <location>
        <begin position="1"/>
        <end position="20"/>
    </location>
</feature>
<evidence type="ECO:0000313" key="9">
    <source>
        <dbReference type="EMBL" id="OWY99325.1"/>
    </source>
</evidence>
<dbReference type="Proteomes" id="UP000198211">
    <property type="component" value="Unassembled WGS sequence"/>
</dbReference>
<dbReference type="GO" id="GO:0043657">
    <property type="term" value="C:host cell"/>
    <property type="evidence" value="ECO:0007669"/>
    <property type="project" value="UniProtKB-SubCell"/>
</dbReference>
<keyword evidence="5 7" id="KW-0732">Signal</keyword>
<evidence type="ECO:0000259" key="8">
    <source>
        <dbReference type="Pfam" id="PF22748"/>
    </source>
</evidence>
<feature type="chain" id="PRO_5012104125" evidence="7">
    <location>
        <begin position="21"/>
        <end position="503"/>
    </location>
</feature>
<organism evidence="9 10">
    <name type="scientific">Phytophthora megakarya</name>
    <dbReference type="NCBI Taxonomy" id="4795"/>
    <lineage>
        <taxon>Eukaryota</taxon>
        <taxon>Sar</taxon>
        <taxon>Stramenopiles</taxon>
        <taxon>Oomycota</taxon>
        <taxon>Peronosporomycetes</taxon>
        <taxon>Peronosporales</taxon>
        <taxon>Peronosporaceae</taxon>
        <taxon>Phytophthora</taxon>
    </lineage>
</organism>
<evidence type="ECO:0000256" key="1">
    <source>
        <dbReference type="ARBA" id="ARBA00004340"/>
    </source>
</evidence>
<evidence type="ECO:0000256" key="4">
    <source>
        <dbReference type="ARBA" id="ARBA00022525"/>
    </source>
</evidence>
<feature type="domain" description="RxLR effector PexRD54 WY" evidence="8">
    <location>
        <begin position="171"/>
        <end position="211"/>
    </location>
</feature>
<feature type="domain" description="RxLR effector PexRD54 WY" evidence="8">
    <location>
        <begin position="264"/>
        <end position="307"/>
    </location>
</feature>
<keyword evidence="4" id="KW-0964">Secreted</keyword>
<dbReference type="Pfam" id="PF22748">
    <property type="entry name" value="PexRD54_WY"/>
    <property type="match status" value="2"/>
</dbReference>
<evidence type="ECO:0000256" key="3">
    <source>
        <dbReference type="ARBA" id="ARBA00010400"/>
    </source>
</evidence>
<accession>A0A225V0I1</accession>
<comment type="caution">
    <text evidence="9">The sequence shown here is derived from an EMBL/GenBank/DDBJ whole genome shotgun (WGS) entry which is preliminary data.</text>
</comment>
<name>A0A225V0I1_9STRA</name>
<dbReference type="InterPro" id="IPR054463">
    <property type="entry name" value="PexRD54_WY"/>
</dbReference>
<keyword evidence="10" id="KW-1185">Reference proteome</keyword>
<evidence type="ECO:0000313" key="10">
    <source>
        <dbReference type="Proteomes" id="UP000198211"/>
    </source>
</evidence>
<dbReference type="GO" id="GO:0005576">
    <property type="term" value="C:extracellular region"/>
    <property type="evidence" value="ECO:0007669"/>
    <property type="project" value="UniProtKB-SubCell"/>
</dbReference>
<proteinExistence type="inferred from homology"/>
<dbReference type="EMBL" id="NBNE01008588">
    <property type="protein sequence ID" value="OWY99325.1"/>
    <property type="molecule type" value="Genomic_DNA"/>
</dbReference>
<keyword evidence="6" id="KW-0843">Virulence</keyword>
<protein>
    <submittedName>
        <fullName evidence="9">RxLR effector protein</fullName>
    </submittedName>
</protein>
<sequence>MHWQWLVALVVISTKTSLHAAFIPTQSQTTNRQDELTDRRLRIYKSENTQAQQVETNHAEERGPSIPAVGTLTNALKATDDIDDWISKGASTDDVFKLLALDKASDDLLANPTLKTWINYMNRFNEGNQEQKTSVIATLTAYYGDVGLAKIIEAAKQVKGTAVMAKRLQNEQIHSWLIAKKSPKDVFTLLNLDEAGSDLFKQPQVVTWAAYLDKFNLENPASKTTLFSFVNPRFEDEGVLVGMLIAAEKVPTTKSIAVRIQAEQTRLWLSNSFDEAKKPAEVFKLLRLDNAGPSLFMNPLFPAWIKYTDDFRRIHYGNTLTTISVLRTYYSDAYLSMMILGAIQSPSMSGMANRLFAEQLRNWEINNFTPERVFKLLLLDKVDEGAGTLFDRPLYTVWASFMGYHGNLRKKEDVSQLAVLLKIYKEQELSAILVKAYNGNSPRTKDIARTLMIGQLHRWLLDRKLPEEVFLLLKVKGAPLDDVRYKVYKSYSAKAKTEKESTG</sequence>
<evidence type="ECO:0000256" key="7">
    <source>
        <dbReference type="SAM" id="SignalP"/>
    </source>
</evidence>
<comment type="subcellular location">
    <subcellularLocation>
        <location evidence="1">Host cell</location>
    </subcellularLocation>
    <subcellularLocation>
        <location evidence="2">Secreted</location>
    </subcellularLocation>
</comment>
<dbReference type="OrthoDB" id="112923at2759"/>
<dbReference type="AlphaFoldDB" id="A0A225V0I1"/>
<reference evidence="10" key="1">
    <citation type="submission" date="2017-03" db="EMBL/GenBank/DDBJ databases">
        <title>Phytopthora megakarya and P. palmivora, two closely related causual agents of cacao black pod achieved similar genome size and gene model numbers by different mechanisms.</title>
        <authorList>
            <person name="Ali S."/>
            <person name="Shao J."/>
            <person name="Larry D.J."/>
            <person name="Kronmiller B."/>
            <person name="Shen D."/>
            <person name="Strem M.D."/>
            <person name="Melnick R.L."/>
            <person name="Guiltinan M.J."/>
            <person name="Tyler B.M."/>
            <person name="Meinhardt L.W."/>
            <person name="Bailey B.A."/>
        </authorList>
    </citation>
    <scope>NUCLEOTIDE SEQUENCE [LARGE SCALE GENOMIC DNA]</scope>
    <source>
        <strain evidence="10">zdho120</strain>
    </source>
</reference>
<evidence type="ECO:0000256" key="6">
    <source>
        <dbReference type="ARBA" id="ARBA00023026"/>
    </source>
</evidence>
<gene>
    <name evidence="9" type="ORF">PHMEG_00029683</name>
</gene>